<dbReference type="Ensembl" id="ENSAPET00000028520.1">
    <property type="protein sequence ID" value="ENSAPEP00000027784.1"/>
    <property type="gene ID" value="ENSAPEG00000019713.1"/>
</dbReference>
<keyword evidence="6" id="KW-1185">Reference proteome</keyword>
<dbReference type="GeneTree" id="ENSGT00960000186767"/>
<keyword evidence="1 3" id="KW-0863">Zinc-finger</keyword>
<dbReference type="PROSITE" id="PS50119">
    <property type="entry name" value="ZF_BBOX"/>
    <property type="match status" value="1"/>
</dbReference>
<reference evidence="5 6" key="1">
    <citation type="submission" date="2018-03" db="EMBL/GenBank/DDBJ databases">
        <title>Finding Nemo's genes: A chromosome-scale reference assembly of the genome of the orange clownfish Amphiprion percula.</title>
        <authorList>
            <person name="Lehmann R."/>
        </authorList>
    </citation>
    <scope>NUCLEOTIDE SEQUENCE</scope>
</reference>
<protein>
    <recommendedName>
        <fullName evidence="4">B box-type domain-containing protein</fullName>
    </recommendedName>
</protein>
<keyword evidence="2" id="KW-0862">Zinc</keyword>
<accession>A0A3P8TRW3</accession>
<dbReference type="InterPro" id="IPR037688">
    <property type="entry name" value="ZBBX"/>
</dbReference>
<proteinExistence type="predicted"/>
<evidence type="ECO:0000256" key="3">
    <source>
        <dbReference type="PROSITE-ProRule" id="PRU00024"/>
    </source>
</evidence>
<evidence type="ECO:0000256" key="2">
    <source>
        <dbReference type="ARBA" id="ARBA00022833"/>
    </source>
</evidence>
<dbReference type="PANTHER" id="PTHR28634">
    <property type="entry name" value="ZINC FINGER B-BOX DOMAIN-CONTAINING PROTEIN 1"/>
    <property type="match status" value="1"/>
</dbReference>
<evidence type="ECO:0000259" key="4">
    <source>
        <dbReference type="PROSITE" id="PS50119"/>
    </source>
</evidence>
<dbReference type="Pfam" id="PF22586">
    <property type="entry name" value="ANCHR-like_BBOX"/>
    <property type="match status" value="1"/>
</dbReference>
<name>A0A3P8TRW3_AMPPE</name>
<dbReference type="PANTHER" id="PTHR28634:SF1">
    <property type="entry name" value="ZINC FINGER B-BOX DOMAIN-CONTAINING PROTEIN 1"/>
    <property type="match status" value="1"/>
</dbReference>
<reference evidence="5" key="3">
    <citation type="submission" date="2025-09" db="UniProtKB">
        <authorList>
            <consortium name="Ensembl"/>
        </authorList>
    </citation>
    <scope>IDENTIFICATION</scope>
</reference>
<evidence type="ECO:0000256" key="1">
    <source>
        <dbReference type="ARBA" id="ARBA00022771"/>
    </source>
</evidence>
<evidence type="ECO:0000313" key="6">
    <source>
        <dbReference type="Proteomes" id="UP000265080"/>
    </source>
</evidence>
<dbReference type="OMA" id="KKHRRYF"/>
<reference evidence="5" key="2">
    <citation type="submission" date="2025-08" db="UniProtKB">
        <authorList>
            <consortium name="Ensembl"/>
        </authorList>
    </citation>
    <scope>IDENTIFICATION</scope>
</reference>
<keyword evidence="1 3" id="KW-0479">Metal-binding</keyword>
<dbReference type="InterPro" id="IPR038446">
    <property type="entry name" value="CEBP_ZZ_sf"/>
</dbReference>
<feature type="domain" description="B box-type" evidence="4">
    <location>
        <begin position="12"/>
        <end position="58"/>
    </location>
</feature>
<organism evidence="5 6">
    <name type="scientific">Amphiprion percula</name>
    <name type="common">Orange clownfish</name>
    <name type="synonym">Lutjanus percula</name>
    <dbReference type="NCBI Taxonomy" id="161767"/>
    <lineage>
        <taxon>Eukaryota</taxon>
        <taxon>Metazoa</taxon>
        <taxon>Chordata</taxon>
        <taxon>Craniata</taxon>
        <taxon>Vertebrata</taxon>
        <taxon>Euteleostomi</taxon>
        <taxon>Actinopterygii</taxon>
        <taxon>Neopterygii</taxon>
        <taxon>Teleostei</taxon>
        <taxon>Neoteleostei</taxon>
        <taxon>Acanthomorphata</taxon>
        <taxon>Ovalentaria</taxon>
        <taxon>Pomacentridae</taxon>
        <taxon>Amphiprion</taxon>
    </lineage>
</organism>
<dbReference type="InterPro" id="IPR000315">
    <property type="entry name" value="Znf_B-box"/>
</dbReference>
<dbReference type="Gene3D" id="4.10.640.40">
    <property type="entry name" value="Cytoplasmic polyadenylation element-binding protein, ZZ domain"/>
    <property type="match status" value="1"/>
</dbReference>
<dbReference type="Proteomes" id="UP000265080">
    <property type="component" value="Chromosome 9"/>
</dbReference>
<sequence length="213" mass="24045">LPTSGLQRKIRLKGTICGQCEIKTAGLMCAECTENYCIGCFARFHQKGALKLHRMIPIQVSIVTWASSLSYLCVCRSVCLSPILSIISFWIPFSFCFTHSFFCISYDNKGFPSPLLSGEYNEEESARSFQEALRQWRGEKSDGSGGGEGTMTNAMCIPVKLGKLLPVKVEFKENNLIHMDRLRLKKHRSSFSIFYFIAEDKKQGQRCLRNAST</sequence>
<evidence type="ECO:0000313" key="5">
    <source>
        <dbReference type="Ensembl" id="ENSAPEP00000027784.1"/>
    </source>
</evidence>
<dbReference type="GO" id="GO:0008270">
    <property type="term" value="F:zinc ion binding"/>
    <property type="evidence" value="ECO:0007669"/>
    <property type="project" value="UniProtKB-KW"/>
</dbReference>
<dbReference type="AlphaFoldDB" id="A0A3P8TRW3"/>